<comment type="caution">
    <text evidence="2">The sequence shown here is derived from an EMBL/GenBank/DDBJ whole genome shotgun (WGS) entry which is preliminary data.</text>
</comment>
<dbReference type="GeneID" id="8621609"/>
<dbReference type="PANTHER" id="PTHR33576:SF5">
    <property type="entry name" value="TRANSMEMBRANE PROTEIN"/>
    <property type="match status" value="1"/>
</dbReference>
<dbReference type="PANTHER" id="PTHR33576">
    <property type="entry name" value="CARBOHYDRATE BINDING DOMAIN-CONTAINING PROTEIN-RELATED"/>
    <property type="match status" value="1"/>
</dbReference>
<keyword evidence="1" id="KW-0732">Signal</keyword>
<dbReference type="dictyBase" id="DDB_G0278503"/>
<dbReference type="RefSeq" id="XP_642404.1">
    <property type="nucleotide sequence ID" value="XM_637312.1"/>
</dbReference>
<dbReference type="PhylomeDB" id="Q54XZ8"/>
<evidence type="ECO:0008006" key="4">
    <source>
        <dbReference type="Google" id="ProtNLM"/>
    </source>
</evidence>
<accession>Q54XZ8</accession>
<evidence type="ECO:0000313" key="2">
    <source>
        <dbReference type="EMBL" id="EAL68424.1"/>
    </source>
</evidence>
<dbReference type="HOGENOM" id="CLU_093656_0_0_1"/>
<feature type="signal peptide" evidence="1">
    <location>
        <begin position="1"/>
        <end position="20"/>
    </location>
</feature>
<dbReference type="InterPro" id="IPR021837">
    <property type="entry name" value="CfaA/B/C"/>
</dbReference>
<feature type="chain" id="PRO_5004250317" description="Transmembrane protein" evidence="1">
    <location>
        <begin position="21"/>
        <end position="221"/>
    </location>
</feature>
<dbReference type="EMBL" id="AAFI02000023">
    <property type="protein sequence ID" value="EAL68424.1"/>
    <property type="molecule type" value="Genomic_DNA"/>
</dbReference>
<gene>
    <name evidence="2" type="ORF">DDB_G0278503</name>
</gene>
<dbReference type="VEuPathDB" id="AmoebaDB:DDB_G0278503"/>
<keyword evidence="3" id="KW-1185">Reference proteome</keyword>
<dbReference type="Proteomes" id="UP000002195">
    <property type="component" value="Unassembled WGS sequence"/>
</dbReference>
<dbReference type="KEGG" id="ddi:DDB_G0278503"/>
<dbReference type="Pfam" id="PF11912">
    <property type="entry name" value="CfaA_B_C"/>
    <property type="match status" value="1"/>
</dbReference>
<reference evidence="2 3" key="1">
    <citation type="journal article" date="2005" name="Nature">
        <title>The genome of the social amoeba Dictyostelium discoideum.</title>
        <authorList>
            <consortium name="The Dictyostelium discoideum Sequencing Consortium"/>
            <person name="Eichinger L."/>
            <person name="Pachebat J.A."/>
            <person name="Glockner G."/>
            <person name="Rajandream M.A."/>
            <person name="Sucgang R."/>
            <person name="Berriman M."/>
            <person name="Song J."/>
            <person name="Olsen R."/>
            <person name="Szafranski K."/>
            <person name="Xu Q."/>
            <person name="Tunggal B."/>
            <person name="Kummerfeld S."/>
            <person name="Madera M."/>
            <person name="Konfortov B.A."/>
            <person name="Rivero F."/>
            <person name="Bankier A.T."/>
            <person name="Lehmann R."/>
            <person name="Hamlin N."/>
            <person name="Davies R."/>
            <person name="Gaudet P."/>
            <person name="Fey P."/>
            <person name="Pilcher K."/>
            <person name="Chen G."/>
            <person name="Saunders D."/>
            <person name="Sodergren E."/>
            <person name="Davis P."/>
            <person name="Kerhornou A."/>
            <person name="Nie X."/>
            <person name="Hall N."/>
            <person name="Anjard C."/>
            <person name="Hemphill L."/>
            <person name="Bason N."/>
            <person name="Farbrother P."/>
            <person name="Desany B."/>
            <person name="Just E."/>
            <person name="Morio T."/>
            <person name="Rost R."/>
            <person name="Churcher C."/>
            <person name="Cooper J."/>
            <person name="Haydock S."/>
            <person name="van Driessche N."/>
            <person name="Cronin A."/>
            <person name="Goodhead I."/>
            <person name="Muzny D."/>
            <person name="Mourier T."/>
            <person name="Pain A."/>
            <person name="Lu M."/>
            <person name="Harper D."/>
            <person name="Lindsay R."/>
            <person name="Hauser H."/>
            <person name="James K."/>
            <person name="Quiles M."/>
            <person name="Madan Babu M."/>
            <person name="Saito T."/>
            <person name="Buchrieser C."/>
            <person name="Wardroper A."/>
            <person name="Felder M."/>
            <person name="Thangavelu M."/>
            <person name="Johnson D."/>
            <person name="Knights A."/>
            <person name="Loulseged H."/>
            <person name="Mungall K."/>
            <person name="Oliver K."/>
            <person name="Price C."/>
            <person name="Quail M.A."/>
            <person name="Urushihara H."/>
            <person name="Hernandez J."/>
            <person name="Rabbinowitsch E."/>
            <person name="Steffen D."/>
            <person name="Sanders M."/>
            <person name="Ma J."/>
            <person name="Kohara Y."/>
            <person name="Sharp S."/>
            <person name="Simmonds M."/>
            <person name="Spiegler S."/>
            <person name="Tivey A."/>
            <person name="Sugano S."/>
            <person name="White B."/>
            <person name="Walker D."/>
            <person name="Woodward J."/>
            <person name="Winckler T."/>
            <person name="Tanaka Y."/>
            <person name="Shaulsky G."/>
            <person name="Schleicher M."/>
            <person name="Weinstock G."/>
            <person name="Rosenthal A."/>
            <person name="Cox E.C."/>
            <person name="Chisholm R.L."/>
            <person name="Gibbs R."/>
            <person name="Loomis W.F."/>
            <person name="Platzer M."/>
            <person name="Kay R.R."/>
            <person name="Williams J."/>
            <person name="Dear P.H."/>
            <person name="Noegel A.A."/>
            <person name="Barrell B."/>
            <person name="Kuspa A."/>
        </authorList>
    </citation>
    <scope>NUCLEOTIDE SEQUENCE [LARGE SCALE GENOMIC DNA]</scope>
    <source>
        <strain evidence="2 3">AX4</strain>
    </source>
</reference>
<dbReference type="AlphaFoldDB" id="Q54XZ8"/>
<protein>
    <recommendedName>
        <fullName evidence="4">Transmembrane protein</fullName>
    </recommendedName>
</protein>
<proteinExistence type="predicted"/>
<organism evidence="2 3">
    <name type="scientific">Dictyostelium discoideum</name>
    <name type="common">Social amoeba</name>
    <dbReference type="NCBI Taxonomy" id="44689"/>
    <lineage>
        <taxon>Eukaryota</taxon>
        <taxon>Amoebozoa</taxon>
        <taxon>Evosea</taxon>
        <taxon>Eumycetozoa</taxon>
        <taxon>Dictyostelia</taxon>
        <taxon>Dictyosteliales</taxon>
        <taxon>Dictyosteliaceae</taxon>
        <taxon>Dictyostelium</taxon>
    </lineage>
</organism>
<dbReference type="PaxDb" id="44689-DDB0205496"/>
<evidence type="ECO:0000256" key="1">
    <source>
        <dbReference type="SAM" id="SignalP"/>
    </source>
</evidence>
<evidence type="ECO:0000313" key="3">
    <source>
        <dbReference type="Proteomes" id="UP000002195"/>
    </source>
</evidence>
<name>Q54XZ8_DICDI</name>
<dbReference type="InParanoid" id="Q54XZ8"/>
<sequence length="221" mass="24951">MKILFTLLIILSTFNCLVKSQKFINFVPYQDYECTTNSYGFGYSISTSQECIYNLGNGPSNKPLSYSASWETFQNETYLYFKTYNYTDTACQSPLEQYSMQNNSCSPSVFLPTPFNGTIVGSEYQYSLISLTDEPVYSPNSLVFSQYQQPDFNVCSNGDLLFSTTVSNGLKTVNGEYSTSYICNNNNAYLYNCIDRVNCKLSNITLSCNQAGNINNQVNYC</sequence>